<comment type="catalytic activity">
    <reaction evidence="1">
        <text>D-fructose(out) = D-fructose(in)</text>
        <dbReference type="Rhea" id="RHEA:60372"/>
        <dbReference type="ChEBI" id="CHEBI:37721"/>
    </reaction>
</comment>
<feature type="transmembrane region" description="Helical" evidence="14">
    <location>
        <begin position="108"/>
        <end position="127"/>
    </location>
</feature>
<evidence type="ECO:0000256" key="5">
    <source>
        <dbReference type="ARBA" id="ARBA00015973"/>
    </source>
</evidence>
<evidence type="ECO:0000256" key="3">
    <source>
        <dbReference type="ARBA" id="ARBA00004651"/>
    </source>
</evidence>
<protein>
    <recommendedName>
        <fullName evidence="5">Solute carrier family 2, facilitated glucose transporter member 5</fullName>
    </recommendedName>
    <alternativeName>
        <fullName evidence="13">Fructose transporter</fullName>
    </alternativeName>
    <alternativeName>
        <fullName evidence="12">Glucose transporter type 5, small intestine</fullName>
    </alternativeName>
</protein>
<dbReference type="GO" id="GO:1990539">
    <property type="term" value="P:fructose import across plasma membrane"/>
    <property type="evidence" value="ECO:0007669"/>
    <property type="project" value="UniProtKB-ARBA"/>
</dbReference>
<dbReference type="GO" id="GO:0055056">
    <property type="term" value="F:D-glucose transmembrane transporter activity"/>
    <property type="evidence" value="ECO:0007669"/>
    <property type="project" value="TreeGrafter"/>
</dbReference>
<evidence type="ECO:0000256" key="4">
    <source>
        <dbReference type="ARBA" id="ARBA00007004"/>
    </source>
</evidence>
<dbReference type="SUPFAM" id="SSF103473">
    <property type="entry name" value="MFS general substrate transporter"/>
    <property type="match status" value="1"/>
</dbReference>
<dbReference type="InterPro" id="IPR045263">
    <property type="entry name" value="GLUT"/>
</dbReference>
<dbReference type="PROSITE" id="PS50850">
    <property type="entry name" value="MFS"/>
    <property type="match status" value="1"/>
</dbReference>
<feature type="transmembrane region" description="Helical" evidence="14">
    <location>
        <begin position="23"/>
        <end position="42"/>
    </location>
</feature>
<comment type="similarity">
    <text evidence="4">Belongs to the major facilitator superfamily. Sugar transporter (TC 2.A.1.1) family. Glucose transporter subfamily.</text>
</comment>
<keyword evidence="10 14" id="KW-1133">Transmembrane helix</keyword>
<evidence type="ECO:0000256" key="11">
    <source>
        <dbReference type="ARBA" id="ARBA00023136"/>
    </source>
</evidence>
<feature type="transmembrane region" description="Helical" evidence="14">
    <location>
        <begin position="77"/>
        <end position="101"/>
    </location>
</feature>
<dbReference type="InterPro" id="IPR005829">
    <property type="entry name" value="Sugar_transporter_CS"/>
</dbReference>
<dbReference type="InterPro" id="IPR005828">
    <property type="entry name" value="MFS_sugar_transport-like"/>
</dbReference>
<dbReference type="GeneTree" id="ENSGT00940000166173"/>
<feature type="transmembrane region" description="Helical" evidence="14">
    <location>
        <begin position="421"/>
        <end position="441"/>
    </location>
</feature>
<evidence type="ECO:0000256" key="13">
    <source>
        <dbReference type="ARBA" id="ARBA00031099"/>
    </source>
</evidence>
<evidence type="ECO:0000256" key="1">
    <source>
        <dbReference type="ARBA" id="ARBA00000590"/>
    </source>
</evidence>
<evidence type="ECO:0000256" key="12">
    <source>
        <dbReference type="ARBA" id="ARBA00029961"/>
    </source>
</evidence>
<dbReference type="STRING" id="62062.ENSHHUP00000016167"/>
<keyword evidence="8" id="KW-0762">Sugar transport</keyword>
<dbReference type="GO" id="GO:0046323">
    <property type="term" value="P:D-glucose import"/>
    <property type="evidence" value="ECO:0007669"/>
    <property type="project" value="TreeGrafter"/>
</dbReference>
<dbReference type="PANTHER" id="PTHR23503">
    <property type="entry name" value="SOLUTE CARRIER FAMILY 2"/>
    <property type="match status" value="1"/>
</dbReference>
<comment type="subcellular location">
    <subcellularLocation>
        <location evidence="2">Cell membrane</location>
        <location evidence="2">Sarcolemma</location>
    </subcellularLocation>
    <subcellularLocation>
        <location evidence="3">Cell membrane</location>
        <topology evidence="3">Multi-pass membrane protein</topology>
    </subcellularLocation>
</comment>
<dbReference type="Gene3D" id="1.20.1250.20">
    <property type="entry name" value="MFS general substrate transporter like domains"/>
    <property type="match status" value="1"/>
</dbReference>
<evidence type="ECO:0000313" key="17">
    <source>
        <dbReference type="Proteomes" id="UP000314982"/>
    </source>
</evidence>
<dbReference type="InterPro" id="IPR020846">
    <property type="entry name" value="MFS_dom"/>
</dbReference>
<dbReference type="PROSITE" id="PS00217">
    <property type="entry name" value="SUGAR_TRANSPORT_2"/>
    <property type="match status" value="1"/>
</dbReference>
<dbReference type="AlphaFoldDB" id="A0A4W5KIL1"/>
<reference evidence="17" key="1">
    <citation type="submission" date="2018-06" db="EMBL/GenBank/DDBJ databases">
        <title>Genome assembly of Danube salmon.</title>
        <authorList>
            <person name="Macqueen D.J."/>
            <person name="Gundappa M.K."/>
        </authorList>
    </citation>
    <scope>NUCLEOTIDE SEQUENCE [LARGE SCALE GENOMIC DNA]</scope>
</reference>
<reference evidence="16" key="2">
    <citation type="submission" date="2025-08" db="UniProtKB">
        <authorList>
            <consortium name="Ensembl"/>
        </authorList>
    </citation>
    <scope>IDENTIFICATION</scope>
</reference>
<feature type="transmembrane region" description="Helical" evidence="14">
    <location>
        <begin position="133"/>
        <end position="156"/>
    </location>
</feature>
<evidence type="ECO:0000256" key="6">
    <source>
        <dbReference type="ARBA" id="ARBA00022448"/>
    </source>
</evidence>
<dbReference type="Ensembl" id="ENSHHUT00000016735.1">
    <property type="protein sequence ID" value="ENSHHUP00000016167.1"/>
    <property type="gene ID" value="ENSHHUG00000010030.1"/>
</dbReference>
<evidence type="ECO:0000256" key="9">
    <source>
        <dbReference type="ARBA" id="ARBA00022692"/>
    </source>
</evidence>
<evidence type="ECO:0000256" key="8">
    <source>
        <dbReference type="ARBA" id="ARBA00022597"/>
    </source>
</evidence>
<evidence type="ECO:0000259" key="15">
    <source>
        <dbReference type="PROSITE" id="PS50850"/>
    </source>
</evidence>
<dbReference type="GO" id="GO:0005353">
    <property type="term" value="F:fructose transmembrane transporter activity"/>
    <property type="evidence" value="ECO:0007669"/>
    <property type="project" value="UniProtKB-ARBA"/>
</dbReference>
<dbReference type="PANTHER" id="PTHR23503:SF130">
    <property type="entry name" value="SOLUTE CARRIER FAMILY 2 (FACILITATED GLUCOSE TRANSPORTER), MEMBER 9-LIKE 1"/>
    <property type="match status" value="1"/>
</dbReference>
<keyword evidence="11 14" id="KW-0472">Membrane</keyword>
<keyword evidence="17" id="KW-1185">Reference proteome</keyword>
<dbReference type="GO" id="GO:0070837">
    <property type="term" value="P:dehydroascorbic acid transport"/>
    <property type="evidence" value="ECO:0007669"/>
    <property type="project" value="TreeGrafter"/>
</dbReference>
<evidence type="ECO:0000256" key="7">
    <source>
        <dbReference type="ARBA" id="ARBA00022475"/>
    </source>
</evidence>
<feature type="transmembrane region" description="Helical" evidence="14">
    <location>
        <begin position="391"/>
        <end position="415"/>
    </location>
</feature>
<dbReference type="GO" id="GO:0042383">
    <property type="term" value="C:sarcolemma"/>
    <property type="evidence" value="ECO:0007669"/>
    <property type="project" value="UniProtKB-SubCell"/>
</dbReference>
<keyword evidence="6" id="KW-0813">Transport</keyword>
<evidence type="ECO:0000313" key="16">
    <source>
        <dbReference type="Ensembl" id="ENSHHUP00000016167.1"/>
    </source>
</evidence>
<evidence type="ECO:0000256" key="14">
    <source>
        <dbReference type="SAM" id="Phobius"/>
    </source>
</evidence>
<reference evidence="16" key="3">
    <citation type="submission" date="2025-09" db="UniProtKB">
        <authorList>
            <consortium name="Ensembl"/>
        </authorList>
    </citation>
    <scope>IDENTIFICATION</scope>
</reference>
<dbReference type="Pfam" id="PF00083">
    <property type="entry name" value="Sugar_tr"/>
    <property type="match status" value="1"/>
</dbReference>
<feature type="transmembrane region" description="Helical" evidence="14">
    <location>
        <begin position="281"/>
        <end position="301"/>
    </location>
</feature>
<name>A0A4W5KIL1_9TELE</name>
<keyword evidence="9 14" id="KW-0812">Transmembrane</keyword>
<dbReference type="Proteomes" id="UP000314982">
    <property type="component" value="Unassembled WGS sequence"/>
</dbReference>
<dbReference type="InterPro" id="IPR036259">
    <property type="entry name" value="MFS_trans_sf"/>
</dbReference>
<organism evidence="16 17">
    <name type="scientific">Hucho hucho</name>
    <name type="common">huchen</name>
    <dbReference type="NCBI Taxonomy" id="62062"/>
    <lineage>
        <taxon>Eukaryota</taxon>
        <taxon>Metazoa</taxon>
        <taxon>Chordata</taxon>
        <taxon>Craniata</taxon>
        <taxon>Vertebrata</taxon>
        <taxon>Euteleostomi</taxon>
        <taxon>Actinopterygii</taxon>
        <taxon>Neopterygii</taxon>
        <taxon>Teleostei</taxon>
        <taxon>Protacanthopterygii</taxon>
        <taxon>Salmoniformes</taxon>
        <taxon>Salmonidae</taxon>
        <taxon>Salmoninae</taxon>
        <taxon>Hucho</taxon>
    </lineage>
</organism>
<feature type="domain" description="Major facilitator superfamily (MFS) profile" evidence="15">
    <location>
        <begin position="29"/>
        <end position="445"/>
    </location>
</feature>
<sequence length="483" mass="53567">MCRPITFIVKCLPRLCSPFQTRGNALVFIIILGIGGTFQNGFHVTVISSPSPYIWSFVNSSWIGRYEETPPAQTVKLLWSAIVSMYAVGGLLGSMSVRCIAGRKRAMIWNNVVSIVAAVIMFTSRGANSFEMILIARFLYGFTAGLGANIHAIYLGESSPKKIRGMVTLTSATFISIGKLSGQFVGLREILGREDSWNILLCVSTCFSVVQLLTLPFFPEAPRYLLIEKGNAESIQLRRLYLWGRGEYKLEMMEMVLEQAAIKGETSKSLLELLRDRSVRWQLITMVVIYGCIHVFSFDIFKEAGIPLDKIRYVTLGIGVSEVLTSITCGLLIESVGRRPLLWGGFGAMSAIMILITITLSLKVSPLNFQLSSGVLPSLTHEIFIQSCRPAAFVFTGILRWLGFSVLGLLFPFLIELLKSVSFVLFACMCLLASLYVFFYLPETKGKTLLEISEDKNAVHLTNDGPCGGLPQPPSWLFENWLP</sequence>
<dbReference type="FunFam" id="1.20.1250.20:FF:001511">
    <property type="entry name" value="Solute carrier family 2, facilitated glucose transporter member 5"/>
    <property type="match status" value="1"/>
</dbReference>
<feature type="transmembrane region" description="Helical" evidence="14">
    <location>
        <begin position="313"/>
        <end position="335"/>
    </location>
</feature>
<accession>A0A4W5KIL1</accession>
<evidence type="ECO:0000256" key="2">
    <source>
        <dbReference type="ARBA" id="ARBA00004135"/>
    </source>
</evidence>
<keyword evidence="7" id="KW-1003">Cell membrane</keyword>
<proteinExistence type="inferred from homology"/>
<evidence type="ECO:0000256" key="10">
    <source>
        <dbReference type="ARBA" id="ARBA00022989"/>
    </source>
</evidence>
<feature type="transmembrane region" description="Helical" evidence="14">
    <location>
        <begin position="341"/>
        <end position="362"/>
    </location>
</feature>